<gene>
    <name evidence="4" type="ORF">HOLleu_01263</name>
</gene>
<evidence type="ECO:0000256" key="1">
    <source>
        <dbReference type="ARBA" id="ARBA00001968"/>
    </source>
</evidence>
<dbReference type="EMBL" id="JAIZAY010000001">
    <property type="protein sequence ID" value="KAJ8048797.1"/>
    <property type="molecule type" value="Genomic_DNA"/>
</dbReference>
<reference evidence="4" key="1">
    <citation type="submission" date="2021-10" db="EMBL/GenBank/DDBJ databases">
        <title>Tropical sea cucumber genome reveals ecological adaptation and Cuvierian tubules defense mechanism.</title>
        <authorList>
            <person name="Chen T."/>
        </authorList>
    </citation>
    <scope>NUCLEOTIDE SEQUENCE</scope>
    <source>
        <strain evidence="4">Nanhai2018</strain>
        <tissue evidence="4">Muscle</tissue>
    </source>
</reference>
<comment type="cofactor">
    <cofactor evidence="1">
        <name>a divalent metal cation</name>
        <dbReference type="ChEBI" id="CHEBI:60240"/>
    </cofactor>
</comment>
<dbReference type="PANTHER" id="PTHR23080:SF63">
    <property type="entry name" value="TICK TRANSPOSON"/>
    <property type="match status" value="1"/>
</dbReference>
<proteinExistence type="predicted"/>
<dbReference type="Pfam" id="PF13359">
    <property type="entry name" value="DDE_Tnp_4"/>
    <property type="match status" value="1"/>
</dbReference>
<feature type="domain" description="DDE Tnp4" evidence="3">
    <location>
        <begin position="16"/>
        <end position="73"/>
    </location>
</feature>
<evidence type="ECO:0000313" key="5">
    <source>
        <dbReference type="Proteomes" id="UP001152320"/>
    </source>
</evidence>
<protein>
    <recommendedName>
        <fullName evidence="3">DDE Tnp4 domain-containing protein</fullName>
    </recommendedName>
</protein>
<keyword evidence="2" id="KW-0479">Metal-binding</keyword>
<dbReference type="AlphaFoldDB" id="A0A9Q1CN76"/>
<dbReference type="Proteomes" id="UP001152320">
    <property type="component" value="Chromosome 1"/>
</dbReference>
<dbReference type="GO" id="GO:0046872">
    <property type="term" value="F:metal ion binding"/>
    <property type="evidence" value="ECO:0007669"/>
    <property type="project" value="UniProtKB-KW"/>
</dbReference>
<name>A0A9Q1CN76_HOLLE</name>
<dbReference type="InterPro" id="IPR027806">
    <property type="entry name" value="HARBI1_dom"/>
</dbReference>
<dbReference type="OrthoDB" id="7331812at2759"/>
<organism evidence="4 5">
    <name type="scientific">Holothuria leucospilota</name>
    <name type="common">Black long sea cucumber</name>
    <name type="synonym">Mertensiothuria leucospilota</name>
    <dbReference type="NCBI Taxonomy" id="206669"/>
    <lineage>
        <taxon>Eukaryota</taxon>
        <taxon>Metazoa</taxon>
        <taxon>Echinodermata</taxon>
        <taxon>Eleutherozoa</taxon>
        <taxon>Echinozoa</taxon>
        <taxon>Holothuroidea</taxon>
        <taxon>Aspidochirotacea</taxon>
        <taxon>Aspidochirotida</taxon>
        <taxon>Holothuriidae</taxon>
        <taxon>Holothuria</taxon>
    </lineage>
</organism>
<evidence type="ECO:0000259" key="3">
    <source>
        <dbReference type="Pfam" id="PF13359"/>
    </source>
</evidence>
<dbReference type="PANTHER" id="PTHR23080">
    <property type="entry name" value="THAP DOMAIN PROTEIN"/>
    <property type="match status" value="1"/>
</dbReference>
<sequence>MPIMMKKKYPSLRCTIDCTEVFIQRPRNLELQALTLSDYKHHNTIKFLVAISPNGISFLSKAWRGRASDRTITILPLPLPGLIQVT</sequence>
<accession>A0A9Q1CN76</accession>
<evidence type="ECO:0000313" key="4">
    <source>
        <dbReference type="EMBL" id="KAJ8048797.1"/>
    </source>
</evidence>
<keyword evidence="5" id="KW-1185">Reference proteome</keyword>
<comment type="caution">
    <text evidence="4">The sequence shown here is derived from an EMBL/GenBank/DDBJ whole genome shotgun (WGS) entry which is preliminary data.</text>
</comment>
<evidence type="ECO:0000256" key="2">
    <source>
        <dbReference type="ARBA" id="ARBA00022723"/>
    </source>
</evidence>